<gene>
    <name evidence="1" type="ORF">M9H77_19113</name>
</gene>
<reference evidence="2" key="1">
    <citation type="journal article" date="2023" name="Nat. Plants">
        <title>Single-cell RNA sequencing provides a high-resolution roadmap for understanding the multicellular compartmentation of specialized metabolism.</title>
        <authorList>
            <person name="Sun S."/>
            <person name="Shen X."/>
            <person name="Li Y."/>
            <person name="Li Y."/>
            <person name="Wang S."/>
            <person name="Li R."/>
            <person name="Zhang H."/>
            <person name="Shen G."/>
            <person name="Guo B."/>
            <person name="Wei J."/>
            <person name="Xu J."/>
            <person name="St-Pierre B."/>
            <person name="Chen S."/>
            <person name="Sun C."/>
        </authorList>
    </citation>
    <scope>NUCLEOTIDE SEQUENCE [LARGE SCALE GENOMIC DNA]</scope>
</reference>
<sequence>MPIVLQDGVFLLYGCCDPFNEKAPRASRGASFQLPIVSGEWTHLKSLKEEFEIKILAGHPANSAESKLVSSLSQDFADSLAETPLCLVLGSEGSGLSEKSRQECELVSIPMAGEFESLNVLVASGIFLYLCSKNGRLILQSKVLAKIKLQNRMSRQKSDVRFFPTKDRTGRLTYKIGRLFSKPDDQHKNLTTDFYVKEGYKDIQTQKTHEKNSVLDQSLRTMDEPHTQEQSNLSLSVLSFTSHLSTQSTKNGN</sequence>
<organism evidence="1 2">
    <name type="scientific">Catharanthus roseus</name>
    <name type="common">Madagascar periwinkle</name>
    <name type="synonym">Vinca rosea</name>
    <dbReference type="NCBI Taxonomy" id="4058"/>
    <lineage>
        <taxon>Eukaryota</taxon>
        <taxon>Viridiplantae</taxon>
        <taxon>Streptophyta</taxon>
        <taxon>Embryophyta</taxon>
        <taxon>Tracheophyta</taxon>
        <taxon>Spermatophyta</taxon>
        <taxon>Magnoliopsida</taxon>
        <taxon>eudicotyledons</taxon>
        <taxon>Gunneridae</taxon>
        <taxon>Pentapetalae</taxon>
        <taxon>asterids</taxon>
        <taxon>lamiids</taxon>
        <taxon>Gentianales</taxon>
        <taxon>Apocynaceae</taxon>
        <taxon>Rauvolfioideae</taxon>
        <taxon>Vinceae</taxon>
        <taxon>Catharanthinae</taxon>
        <taxon>Catharanthus</taxon>
    </lineage>
</organism>
<evidence type="ECO:0000313" key="1">
    <source>
        <dbReference type="EMBL" id="KAI5669260.1"/>
    </source>
</evidence>
<accession>A0ACC0B9B8</accession>
<proteinExistence type="predicted"/>
<evidence type="ECO:0000313" key="2">
    <source>
        <dbReference type="Proteomes" id="UP001060085"/>
    </source>
</evidence>
<protein>
    <submittedName>
        <fullName evidence="1">Uncharacterized protein</fullName>
    </submittedName>
</protein>
<name>A0ACC0B9B8_CATRO</name>
<keyword evidence="2" id="KW-1185">Reference proteome</keyword>
<dbReference type="EMBL" id="CM044704">
    <property type="protein sequence ID" value="KAI5669260.1"/>
    <property type="molecule type" value="Genomic_DNA"/>
</dbReference>
<dbReference type="Proteomes" id="UP001060085">
    <property type="component" value="Linkage Group LG04"/>
</dbReference>
<comment type="caution">
    <text evidence="1">The sequence shown here is derived from an EMBL/GenBank/DDBJ whole genome shotgun (WGS) entry which is preliminary data.</text>
</comment>